<name>A0AAX1PLW8_AERSA</name>
<dbReference type="Gene3D" id="1.10.287.950">
    <property type="entry name" value="Methyl-accepting chemotaxis protein"/>
    <property type="match status" value="1"/>
</dbReference>
<dbReference type="InterPro" id="IPR004089">
    <property type="entry name" value="MCPsignal_dom"/>
</dbReference>
<evidence type="ECO:0000256" key="2">
    <source>
        <dbReference type="ARBA" id="ARBA00022475"/>
    </source>
</evidence>
<keyword evidence="3 9" id="KW-0812">Transmembrane</keyword>
<reference evidence="12 13" key="1">
    <citation type="submission" date="2018-06" db="EMBL/GenBank/DDBJ databases">
        <title>Freshwater and sediment microbial communities from various areas in North America, analyzing microbe dynamics in response to fracking.</title>
        <authorList>
            <person name="Lamendella R."/>
        </authorList>
    </citation>
    <scope>NUCLEOTIDE SEQUENCE [LARGE SCALE GENOMIC DNA]</scope>
    <source>
        <strain evidence="12 13">17</strain>
    </source>
</reference>
<evidence type="ECO:0000256" key="1">
    <source>
        <dbReference type="ARBA" id="ARBA00004651"/>
    </source>
</evidence>
<evidence type="ECO:0000256" key="8">
    <source>
        <dbReference type="PROSITE-ProRule" id="PRU00284"/>
    </source>
</evidence>
<dbReference type="Pfam" id="PF00672">
    <property type="entry name" value="HAMP"/>
    <property type="match status" value="1"/>
</dbReference>
<evidence type="ECO:0000256" key="9">
    <source>
        <dbReference type="SAM" id="Phobius"/>
    </source>
</evidence>
<evidence type="ECO:0000259" key="10">
    <source>
        <dbReference type="PROSITE" id="PS50111"/>
    </source>
</evidence>
<dbReference type="AlphaFoldDB" id="A0AAX1PLW8"/>
<feature type="domain" description="Methyl-accepting transducer" evidence="10">
    <location>
        <begin position="325"/>
        <end position="561"/>
    </location>
</feature>
<dbReference type="GO" id="GO:0006935">
    <property type="term" value="P:chemotaxis"/>
    <property type="evidence" value="ECO:0007669"/>
    <property type="project" value="InterPro"/>
</dbReference>
<comment type="subcellular location">
    <subcellularLocation>
        <location evidence="1">Cell membrane</location>
        <topology evidence="1">Multi-pass membrane protein</topology>
    </subcellularLocation>
</comment>
<accession>A0AAX1PLW8</accession>
<evidence type="ECO:0000256" key="3">
    <source>
        <dbReference type="ARBA" id="ARBA00022692"/>
    </source>
</evidence>
<dbReference type="Pfam" id="PF17200">
    <property type="entry name" value="sCache_2"/>
    <property type="match status" value="1"/>
</dbReference>
<evidence type="ECO:0000313" key="13">
    <source>
        <dbReference type="Proteomes" id="UP000249422"/>
    </source>
</evidence>
<dbReference type="PROSITE" id="PS50885">
    <property type="entry name" value="HAMP"/>
    <property type="match status" value="1"/>
</dbReference>
<comment type="similarity">
    <text evidence="7">Belongs to the methyl-accepting chemotaxis (MCP) protein family.</text>
</comment>
<dbReference type="GO" id="GO:0004888">
    <property type="term" value="F:transmembrane signaling receptor activity"/>
    <property type="evidence" value="ECO:0007669"/>
    <property type="project" value="InterPro"/>
</dbReference>
<evidence type="ECO:0000256" key="4">
    <source>
        <dbReference type="ARBA" id="ARBA00022989"/>
    </source>
</evidence>
<evidence type="ECO:0000259" key="11">
    <source>
        <dbReference type="PROSITE" id="PS50885"/>
    </source>
</evidence>
<organism evidence="12 13">
    <name type="scientific">Aeromonas salmonicida</name>
    <dbReference type="NCBI Taxonomy" id="645"/>
    <lineage>
        <taxon>Bacteria</taxon>
        <taxon>Pseudomonadati</taxon>
        <taxon>Pseudomonadota</taxon>
        <taxon>Gammaproteobacteria</taxon>
        <taxon>Aeromonadales</taxon>
        <taxon>Aeromonadaceae</taxon>
        <taxon>Aeromonas</taxon>
    </lineage>
</organism>
<keyword evidence="5 9" id="KW-0472">Membrane</keyword>
<feature type="transmembrane region" description="Helical" evidence="9">
    <location>
        <begin position="20"/>
        <end position="44"/>
    </location>
</feature>
<dbReference type="PROSITE" id="PS50111">
    <property type="entry name" value="CHEMOTAXIS_TRANSDUC_2"/>
    <property type="match status" value="1"/>
</dbReference>
<comment type="caution">
    <text evidence="12">The sequence shown here is derived from an EMBL/GenBank/DDBJ whole genome shotgun (WGS) entry which is preliminary data.</text>
</comment>
<dbReference type="CDD" id="cd11386">
    <property type="entry name" value="MCP_signal"/>
    <property type="match status" value="1"/>
</dbReference>
<dbReference type="PANTHER" id="PTHR32089">
    <property type="entry name" value="METHYL-ACCEPTING CHEMOTAXIS PROTEIN MCPB"/>
    <property type="match status" value="1"/>
</dbReference>
<dbReference type="SMART" id="SM01049">
    <property type="entry name" value="Cache_2"/>
    <property type="match status" value="1"/>
</dbReference>
<dbReference type="SMART" id="SM00304">
    <property type="entry name" value="HAMP"/>
    <property type="match status" value="2"/>
</dbReference>
<dbReference type="Gene3D" id="3.30.450.20">
    <property type="entry name" value="PAS domain"/>
    <property type="match status" value="1"/>
</dbReference>
<evidence type="ECO:0000256" key="6">
    <source>
        <dbReference type="ARBA" id="ARBA00023224"/>
    </source>
</evidence>
<feature type="transmembrane region" description="Helical" evidence="9">
    <location>
        <begin position="246"/>
        <end position="265"/>
    </location>
</feature>
<keyword evidence="6 8" id="KW-0807">Transducer</keyword>
<dbReference type="PRINTS" id="PR00260">
    <property type="entry name" value="CHEMTRNSDUCR"/>
</dbReference>
<proteinExistence type="inferred from homology"/>
<gene>
    <name evidence="12" type="ORF">DEU50_1022</name>
</gene>
<dbReference type="Proteomes" id="UP000249422">
    <property type="component" value="Unassembled WGS sequence"/>
</dbReference>
<dbReference type="InterPro" id="IPR003660">
    <property type="entry name" value="HAMP_dom"/>
</dbReference>
<dbReference type="InterPro" id="IPR004090">
    <property type="entry name" value="Chemotax_Me-accpt_rcpt"/>
</dbReference>
<dbReference type="PANTHER" id="PTHR32089:SF119">
    <property type="entry name" value="METHYL-ACCEPTING CHEMOTAXIS PROTEIN CTPL"/>
    <property type="match status" value="1"/>
</dbReference>
<dbReference type="CDD" id="cd06225">
    <property type="entry name" value="HAMP"/>
    <property type="match status" value="1"/>
</dbReference>
<evidence type="ECO:0000313" key="12">
    <source>
        <dbReference type="EMBL" id="RAJ07580.1"/>
    </source>
</evidence>
<keyword evidence="4 9" id="KW-1133">Transmembrane helix</keyword>
<dbReference type="FunFam" id="1.10.287.950:FF:000001">
    <property type="entry name" value="Methyl-accepting chemotaxis sensory transducer"/>
    <property type="match status" value="1"/>
</dbReference>
<dbReference type="SMART" id="SM00283">
    <property type="entry name" value="MA"/>
    <property type="match status" value="1"/>
</dbReference>
<dbReference type="EMBL" id="QLLM01000002">
    <property type="protein sequence ID" value="RAJ07580.1"/>
    <property type="molecule type" value="Genomic_DNA"/>
</dbReference>
<dbReference type="Pfam" id="PF00015">
    <property type="entry name" value="MCPsignal"/>
    <property type="match status" value="1"/>
</dbReference>
<keyword evidence="2" id="KW-1003">Cell membrane</keyword>
<dbReference type="SUPFAM" id="SSF58104">
    <property type="entry name" value="Methyl-accepting chemotaxis protein (MCP) signaling domain"/>
    <property type="match status" value="1"/>
</dbReference>
<evidence type="ECO:0000256" key="5">
    <source>
        <dbReference type="ARBA" id="ARBA00023136"/>
    </source>
</evidence>
<feature type="transmembrane region" description="Helical" evidence="9">
    <location>
        <begin position="65"/>
        <end position="87"/>
    </location>
</feature>
<dbReference type="GO" id="GO:0007165">
    <property type="term" value="P:signal transduction"/>
    <property type="evidence" value="ECO:0007669"/>
    <property type="project" value="UniProtKB-KW"/>
</dbReference>
<sequence>MIPPFSRIEKGAQQGAFLFWGWIMFLTLIWLWSWTFIKLATYLVNKLYQGRVHAMLRQWSIGHRLLLVALMVLVIVAALLVTCLRVYHQGLMAEKSNQTRAQVETAYSLVAGFEARARQGELDDASARIQALAALRGLRYGQDDYFWVNDSHPTMVMHPMKPELDGKDLSGVEDKQGLKLFVAFVERVKQQAAGGEVAYYWPKPGVDEPVRKISYVKHFAPWDWIIGTGVYVDDVDAQYQDVLRTLLGIGAVLALLLLGAVTLIGRSIVTPLAQSVSALGNIAKGEGDLRFRLPESGRDEVSLLSANFNLFANQMAQLVARTQQIAYQNREAAHQLEQVVVRTSAIVTDQEQDTQRVADAMAQMTISSRAVGVNAEQAATAADTAQHLAQHGRQVVAQTIATIGQLADEMEETVQAVARLEQDTKQIGSVLDVIRGIAEQTNLLALNAAIEAARAGEQGRGFAVVADEVRTLATRTHNSTDEIRQMIQRLQEGAGKVATGIGQLQQLSRSTAEKAGDAEGAIGDIDEAVGTIMAMNNQIAEAASEQSRSTDEITQRLSAITQLANKALAENQRTGQAAGTLAHSSDELSALVGRYRT</sequence>
<dbReference type="InterPro" id="IPR033480">
    <property type="entry name" value="sCache_2"/>
</dbReference>
<dbReference type="GO" id="GO:0005886">
    <property type="term" value="C:plasma membrane"/>
    <property type="evidence" value="ECO:0007669"/>
    <property type="project" value="UniProtKB-SubCell"/>
</dbReference>
<evidence type="ECO:0000256" key="7">
    <source>
        <dbReference type="ARBA" id="ARBA00029447"/>
    </source>
</evidence>
<feature type="domain" description="HAMP" evidence="11">
    <location>
        <begin position="266"/>
        <end position="320"/>
    </location>
</feature>
<protein>
    <submittedName>
        <fullName evidence="12">Methyl-accepting chemotaxis sensory transducer with Cache sensor</fullName>
    </submittedName>
</protein>